<gene>
    <name evidence="1" type="ORF">GH723_05715</name>
</gene>
<dbReference type="InterPro" id="IPR053716">
    <property type="entry name" value="Flag_assembly_chemotaxis_eff"/>
</dbReference>
<dbReference type="RefSeq" id="WP_153758751.1">
    <property type="nucleotide sequence ID" value="NZ_CP045851.1"/>
</dbReference>
<evidence type="ECO:0000313" key="2">
    <source>
        <dbReference type="Proteomes" id="UP000334019"/>
    </source>
</evidence>
<evidence type="ECO:0000313" key="1">
    <source>
        <dbReference type="EMBL" id="QGG94645.1"/>
    </source>
</evidence>
<dbReference type="Proteomes" id="UP000334019">
    <property type="component" value="Chromosome"/>
</dbReference>
<keyword evidence="2" id="KW-1185">Reference proteome</keyword>
<sequence length="147" mass="16859">MKRYRFRLEQVARVRKLQEDQARAEVMRARQRLIEAGADLSQSIERLDGKPRSSGHLTPGRFRAERTEEELLARAVLAARLAESNARLLVHQRVDEWAAAAREVSTLERLDERARAEHEVAAARDTQIELDDLVTTRRAATPREVQP</sequence>
<accession>A0A5Q2RN75</accession>
<proteinExistence type="predicted"/>
<dbReference type="KEGG" id="atq:GH723_05715"/>
<protein>
    <recommendedName>
        <fullName evidence="3">Flagellar FliJ protein</fullName>
    </recommendedName>
</protein>
<evidence type="ECO:0008006" key="3">
    <source>
        <dbReference type="Google" id="ProtNLM"/>
    </source>
</evidence>
<reference evidence="1 2" key="1">
    <citation type="submission" date="2019-11" db="EMBL/GenBank/DDBJ databases">
        <authorList>
            <person name="He Y."/>
        </authorList>
    </citation>
    <scope>NUCLEOTIDE SEQUENCE [LARGE SCALE GENOMIC DNA]</scope>
    <source>
        <strain evidence="1 2">SCSIO 58843</strain>
    </source>
</reference>
<organism evidence="1 2">
    <name type="scientific">Actinomarinicola tropica</name>
    <dbReference type="NCBI Taxonomy" id="2789776"/>
    <lineage>
        <taxon>Bacteria</taxon>
        <taxon>Bacillati</taxon>
        <taxon>Actinomycetota</taxon>
        <taxon>Acidimicrobiia</taxon>
        <taxon>Acidimicrobiales</taxon>
        <taxon>Iamiaceae</taxon>
        <taxon>Actinomarinicola</taxon>
    </lineage>
</organism>
<dbReference type="AlphaFoldDB" id="A0A5Q2RN75"/>
<dbReference type="EMBL" id="CP045851">
    <property type="protein sequence ID" value="QGG94645.1"/>
    <property type="molecule type" value="Genomic_DNA"/>
</dbReference>
<name>A0A5Q2RN75_9ACTN</name>
<dbReference type="Gene3D" id="1.10.287.1700">
    <property type="match status" value="1"/>
</dbReference>